<sequence length="84" mass="9527">MTKEQIFETLRRYITEEILEGDAADLDASTRLLELGVLNSLEVARMTSFIQRNFGLIVPLDAIRVENLATLSSITEMVFALRRP</sequence>
<dbReference type="SUPFAM" id="SSF47336">
    <property type="entry name" value="ACP-like"/>
    <property type="match status" value="1"/>
</dbReference>
<dbReference type="InterPro" id="IPR036736">
    <property type="entry name" value="ACP-like_sf"/>
</dbReference>
<feature type="domain" description="Carrier" evidence="1">
    <location>
        <begin position="1"/>
        <end position="82"/>
    </location>
</feature>
<name>A0ABZ2L1T3_9BACT</name>
<dbReference type="Gene3D" id="1.10.1200.10">
    <property type="entry name" value="ACP-like"/>
    <property type="match status" value="1"/>
</dbReference>
<evidence type="ECO:0000313" key="3">
    <source>
        <dbReference type="Proteomes" id="UP001374803"/>
    </source>
</evidence>
<dbReference type="EMBL" id="CP089983">
    <property type="protein sequence ID" value="WXB03736.1"/>
    <property type="molecule type" value="Genomic_DNA"/>
</dbReference>
<evidence type="ECO:0000259" key="1">
    <source>
        <dbReference type="PROSITE" id="PS50075"/>
    </source>
</evidence>
<dbReference type="Proteomes" id="UP001374803">
    <property type="component" value="Chromosome"/>
</dbReference>
<reference evidence="2" key="1">
    <citation type="submission" date="2021-12" db="EMBL/GenBank/DDBJ databases">
        <title>Discovery of the Pendulisporaceae a myxobacterial family with distinct sporulation behavior and unique specialized metabolism.</title>
        <authorList>
            <person name="Garcia R."/>
            <person name="Popoff A."/>
            <person name="Bader C.D."/>
            <person name="Loehr J."/>
            <person name="Walesch S."/>
            <person name="Walt C."/>
            <person name="Boldt J."/>
            <person name="Bunk B."/>
            <person name="Haeckl F.J.F.P.J."/>
            <person name="Gunesch A.P."/>
            <person name="Birkelbach J."/>
            <person name="Nuebel U."/>
            <person name="Pietschmann T."/>
            <person name="Bach T."/>
            <person name="Mueller R."/>
        </authorList>
    </citation>
    <scope>NUCLEOTIDE SEQUENCE</scope>
    <source>
        <strain evidence="2">MSr11367</strain>
    </source>
</reference>
<keyword evidence="3" id="KW-1185">Reference proteome</keyword>
<proteinExistence type="predicted"/>
<accession>A0ABZ2L1T3</accession>
<dbReference type="InterPro" id="IPR009081">
    <property type="entry name" value="PP-bd_ACP"/>
</dbReference>
<evidence type="ECO:0000313" key="2">
    <source>
        <dbReference type="EMBL" id="WXB03736.1"/>
    </source>
</evidence>
<dbReference type="PROSITE" id="PS50075">
    <property type="entry name" value="CARRIER"/>
    <property type="match status" value="1"/>
</dbReference>
<gene>
    <name evidence="2" type="ORF">LVJ94_43380</name>
</gene>
<dbReference type="RefSeq" id="WP_394833370.1">
    <property type="nucleotide sequence ID" value="NZ_CP089929.1"/>
</dbReference>
<organism evidence="2 3">
    <name type="scientific">Pendulispora rubella</name>
    <dbReference type="NCBI Taxonomy" id="2741070"/>
    <lineage>
        <taxon>Bacteria</taxon>
        <taxon>Pseudomonadati</taxon>
        <taxon>Myxococcota</taxon>
        <taxon>Myxococcia</taxon>
        <taxon>Myxococcales</taxon>
        <taxon>Sorangiineae</taxon>
        <taxon>Pendulisporaceae</taxon>
        <taxon>Pendulispora</taxon>
    </lineage>
</organism>
<dbReference type="Pfam" id="PF00550">
    <property type="entry name" value="PP-binding"/>
    <property type="match status" value="1"/>
</dbReference>
<protein>
    <submittedName>
        <fullName evidence="2">Acyl carrier protein</fullName>
    </submittedName>
</protein>